<keyword evidence="4" id="KW-1185">Reference proteome</keyword>
<dbReference type="AlphaFoldDB" id="A0A1E7EU39"/>
<evidence type="ECO:0000259" key="2">
    <source>
        <dbReference type="Pfam" id="PF20670"/>
    </source>
</evidence>
<name>A0A1E7EU39_9STRA</name>
<evidence type="ECO:0000313" key="3">
    <source>
        <dbReference type="EMBL" id="OEU09315.1"/>
    </source>
</evidence>
<dbReference type="Pfam" id="PF20670">
    <property type="entry name" value="DUF6816"/>
    <property type="match status" value="1"/>
</dbReference>
<feature type="region of interest" description="Disordered" evidence="1">
    <location>
        <begin position="286"/>
        <end position="305"/>
    </location>
</feature>
<sequence>MSGKRRIGVLTVCSIAAILCCAVLVTGLANPHHRRTPSSTATTSSSDVVSRRNFGGLAVSTTAVTAACLSSVLIISPDSALADPYNAFLPIGGGGILPKSATIQRADRWEPPTLFTQLGIDRIGDQNLSSLSLSPLQQSLSPFAAQDIYYPSYFAGEWKVQSKLVSKIFPYGTDFVPSRSLIEGSPRNREEQVGGESTSYSVRYLSSIYDNNDNNNKNNKIISDRKFNMVSISRGYQQLSPVIGDSIEWNYKKDPTHLKFQTESVSADMRPIGPRRGEIYITARRTEEVPQKESDNNNDNSNNNIGGVFAAAERSRTITIGTGNVSANDQEVVTEYRQINNNLINAVSRVAVYLTPNPNSREGVLWQQINGKAVAFYDYELTMERVTN</sequence>
<dbReference type="EMBL" id="KV784376">
    <property type="protein sequence ID" value="OEU09315.1"/>
    <property type="molecule type" value="Genomic_DNA"/>
</dbReference>
<protein>
    <recommendedName>
        <fullName evidence="2">DUF6816 domain-containing protein</fullName>
    </recommendedName>
</protein>
<proteinExistence type="predicted"/>
<dbReference type="OrthoDB" id="195555at2759"/>
<organism evidence="3 4">
    <name type="scientific">Fragilariopsis cylindrus CCMP1102</name>
    <dbReference type="NCBI Taxonomy" id="635003"/>
    <lineage>
        <taxon>Eukaryota</taxon>
        <taxon>Sar</taxon>
        <taxon>Stramenopiles</taxon>
        <taxon>Ochrophyta</taxon>
        <taxon>Bacillariophyta</taxon>
        <taxon>Bacillariophyceae</taxon>
        <taxon>Bacillariophycidae</taxon>
        <taxon>Bacillariales</taxon>
        <taxon>Bacillariaceae</taxon>
        <taxon>Fragilariopsis</taxon>
    </lineage>
</organism>
<evidence type="ECO:0000313" key="4">
    <source>
        <dbReference type="Proteomes" id="UP000095751"/>
    </source>
</evidence>
<feature type="compositionally biased region" description="Basic and acidic residues" evidence="1">
    <location>
        <begin position="286"/>
        <end position="295"/>
    </location>
</feature>
<dbReference type="KEGG" id="fcy:FRACYDRAFT_248739"/>
<evidence type="ECO:0000256" key="1">
    <source>
        <dbReference type="SAM" id="MobiDB-lite"/>
    </source>
</evidence>
<reference evidence="3 4" key="1">
    <citation type="submission" date="2016-09" db="EMBL/GenBank/DDBJ databases">
        <title>Extensive genetic diversity and differential bi-allelic expression allows diatom success in the polar Southern Ocean.</title>
        <authorList>
            <consortium name="DOE Joint Genome Institute"/>
            <person name="Mock T."/>
            <person name="Otillar R.P."/>
            <person name="Strauss J."/>
            <person name="Dupont C."/>
            <person name="Frickenhaus S."/>
            <person name="Maumus F."/>
            <person name="Mcmullan M."/>
            <person name="Sanges R."/>
            <person name="Schmutz J."/>
            <person name="Toseland A."/>
            <person name="Valas R."/>
            <person name="Veluchamy A."/>
            <person name="Ward B.J."/>
            <person name="Allen A."/>
            <person name="Barry K."/>
            <person name="Falciatore A."/>
            <person name="Ferrante M."/>
            <person name="Fortunato A.E."/>
            <person name="Gloeckner G."/>
            <person name="Gruber A."/>
            <person name="Hipkin R."/>
            <person name="Janech M."/>
            <person name="Kroth P."/>
            <person name="Leese F."/>
            <person name="Lindquist E."/>
            <person name="Lyon B.R."/>
            <person name="Martin J."/>
            <person name="Mayer C."/>
            <person name="Parker M."/>
            <person name="Quesneville H."/>
            <person name="Raymond J."/>
            <person name="Uhlig C."/>
            <person name="Valentin K.U."/>
            <person name="Worden A.Z."/>
            <person name="Armbrust E.V."/>
            <person name="Bowler C."/>
            <person name="Green B."/>
            <person name="Moulton V."/>
            <person name="Van Oosterhout C."/>
            <person name="Grigoriev I."/>
        </authorList>
    </citation>
    <scope>NUCLEOTIDE SEQUENCE [LARGE SCALE GENOMIC DNA]</scope>
    <source>
        <strain evidence="3 4">CCMP1102</strain>
    </source>
</reference>
<dbReference type="InterPro" id="IPR049213">
    <property type="entry name" value="DUF6816"/>
</dbReference>
<gene>
    <name evidence="3" type="ORF">FRACYDRAFT_248739</name>
</gene>
<dbReference type="InParanoid" id="A0A1E7EU39"/>
<feature type="domain" description="DUF6816" evidence="2">
    <location>
        <begin position="143"/>
        <end position="386"/>
    </location>
</feature>
<accession>A0A1E7EU39</accession>
<dbReference type="Proteomes" id="UP000095751">
    <property type="component" value="Unassembled WGS sequence"/>
</dbReference>